<evidence type="ECO:0000313" key="3">
    <source>
        <dbReference type="Proteomes" id="UP000050465"/>
    </source>
</evidence>
<comment type="caution">
    <text evidence="2">The sequence shown here is derived from an EMBL/GenBank/DDBJ whole genome shotgun (WGS) entry which is preliminary data.</text>
</comment>
<name>A0A0P7ZMW3_9CYAN</name>
<dbReference type="AlphaFoldDB" id="A0A0P7ZMW3"/>
<feature type="transmembrane region" description="Helical" evidence="1">
    <location>
        <begin position="12"/>
        <end position="30"/>
    </location>
</feature>
<keyword evidence="1" id="KW-0472">Membrane</keyword>
<organism evidence="2 3">
    <name type="scientific">Phormidesmis priestleyi Ana</name>
    <dbReference type="NCBI Taxonomy" id="1666911"/>
    <lineage>
        <taxon>Bacteria</taxon>
        <taxon>Bacillati</taxon>
        <taxon>Cyanobacteriota</taxon>
        <taxon>Cyanophyceae</taxon>
        <taxon>Leptolyngbyales</taxon>
        <taxon>Leptolyngbyaceae</taxon>
        <taxon>Phormidesmis</taxon>
    </lineage>
</organism>
<feature type="transmembrane region" description="Helical" evidence="1">
    <location>
        <begin position="42"/>
        <end position="63"/>
    </location>
</feature>
<gene>
    <name evidence="2" type="ORF">HLUCCA11_15855</name>
</gene>
<keyword evidence="1" id="KW-0812">Transmembrane</keyword>
<evidence type="ECO:0000313" key="2">
    <source>
        <dbReference type="EMBL" id="KPQ34223.1"/>
    </source>
</evidence>
<dbReference type="NCBIfam" id="NF045624">
    <property type="entry name" value="filament_FraC"/>
    <property type="match status" value="1"/>
</dbReference>
<accession>A0A0P7ZMW3</accession>
<dbReference type="Proteomes" id="UP000050465">
    <property type="component" value="Unassembled WGS sequence"/>
</dbReference>
<evidence type="ECO:0000256" key="1">
    <source>
        <dbReference type="SAM" id="Phobius"/>
    </source>
</evidence>
<dbReference type="STRING" id="1666911.HLUCCA11_15855"/>
<sequence>MEYEPIFPLRAIAFQVLFLMVAISIEAGIFRQRLRLGFKTSVQYTTVINLAAVVAGWIAFLVIEPLASPEIKVQIISYLLFDRLLITSWTAEIGGAILGIGLVVFFATYFIKLKGLEWILRLADAWKIPKKMEKLNREQRYMQAREGRTESQQALAEFTDSVIQANAASFTAILLLLLLRQAARSWA</sequence>
<feature type="transmembrane region" description="Helical" evidence="1">
    <location>
        <begin position="89"/>
        <end position="111"/>
    </location>
</feature>
<keyword evidence="1" id="KW-1133">Transmembrane helix</keyword>
<dbReference type="Pfam" id="PF24301">
    <property type="entry name" value="FraC"/>
    <property type="match status" value="1"/>
</dbReference>
<dbReference type="EMBL" id="LJZR01000022">
    <property type="protein sequence ID" value="KPQ34223.1"/>
    <property type="molecule type" value="Genomic_DNA"/>
</dbReference>
<protein>
    <submittedName>
        <fullName evidence="2">Uncharacterized protein</fullName>
    </submittedName>
</protein>
<proteinExistence type="predicted"/>
<dbReference type="InterPro" id="IPR054663">
    <property type="entry name" value="FraC"/>
</dbReference>
<reference evidence="2 3" key="1">
    <citation type="submission" date="2015-09" db="EMBL/GenBank/DDBJ databases">
        <title>Identification and resolution of microdiversity through metagenomic sequencing of parallel consortia.</title>
        <authorList>
            <person name="Nelson W.C."/>
            <person name="Romine M.F."/>
            <person name="Lindemann S.R."/>
        </authorList>
    </citation>
    <scope>NUCLEOTIDE SEQUENCE [LARGE SCALE GENOMIC DNA]</scope>
    <source>
        <strain evidence="2">Ana</strain>
    </source>
</reference>